<dbReference type="RefSeq" id="WP_377578357.1">
    <property type="nucleotide sequence ID" value="NZ_JBHTMP010000088.1"/>
</dbReference>
<evidence type="ECO:0000313" key="3">
    <source>
        <dbReference type="Proteomes" id="UP001597260"/>
    </source>
</evidence>
<comment type="caution">
    <text evidence="2">The sequence shown here is derived from an EMBL/GenBank/DDBJ whole genome shotgun (WGS) entry which is preliminary data.</text>
</comment>
<gene>
    <name evidence="2" type="ORF">ACFQ4H_31665</name>
</gene>
<name>A0ABW3YR08_9ACTN</name>
<reference evidence="3" key="1">
    <citation type="journal article" date="2019" name="Int. J. Syst. Evol. Microbiol.">
        <title>The Global Catalogue of Microorganisms (GCM) 10K type strain sequencing project: providing services to taxonomists for standard genome sequencing and annotation.</title>
        <authorList>
            <consortium name="The Broad Institute Genomics Platform"/>
            <consortium name="The Broad Institute Genome Sequencing Center for Infectious Disease"/>
            <person name="Wu L."/>
            <person name="Ma J."/>
        </authorList>
    </citation>
    <scope>NUCLEOTIDE SEQUENCE [LARGE SCALE GENOMIC DNA]</scope>
    <source>
        <strain evidence="3">JCM 31037</strain>
    </source>
</reference>
<evidence type="ECO:0000313" key="2">
    <source>
        <dbReference type="EMBL" id="MFD1325649.1"/>
    </source>
</evidence>
<accession>A0ABW3YR08</accession>
<protein>
    <submittedName>
        <fullName evidence="2">Uncharacterized protein</fullName>
    </submittedName>
</protein>
<feature type="compositionally biased region" description="Basic and acidic residues" evidence="1">
    <location>
        <begin position="1"/>
        <end position="18"/>
    </location>
</feature>
<organism evidence="2 3">
    <name type="scientific">Micromonospora sonneratiae</name>
    <dbReference type="NCBI Taxonomy" id="1184706"/>
    <lineage>
        <taxon>Bacteria</taxon>
        <taxon>Bacillati</taxon>
        <taxon>Actinomycetota</taxon>
        <taxon>Actinomycetes</taxon>
        <taxon>Micromonosporales</taxon>
        <taxon>Micromonosporaceae</taxon>
        <taxon>Micromonospora</taxon>
    </lineage>
</organism>
<dbReference type="Proteomes" id="UP001597260">
    <property type="component" value="Unassembled WGS sequence"/>
</dbReference>
<evidence type="ECO:0000256" key="1">
    <source>
        <dbReference type="SAM" id="MobiDB-lite"/>
    </source>
</evidence>
<sequence>MTEPERGASDSPDHDAYHRRYGSPTPLPGRAVSGAYFGSLSHAWSSLNGFLGHLVSPI</sequence>
<proteinExistence type="predicted"/>
<keyword evidence="3" id="KW-1185">Reference proteome</keyword>
<feature type="region of interest" description="Disordered" evidence="1">
    <location>
        <begin position="1"/>
        <end position="28"/>
    </location>
</feature>
<dbReference type="EMBL" id="JBHTMP010000088">
    <property type="protein sequence ID" value="MFD1325649.1"/>
    <property type="molecule type" value="Genomic_DNA"/>
</dbReference>